<comment type="caution">
    <text evidence="3">The sequence shown here is derived from an EMBL/GenBank/DDBJ whole genome shotgun (WGS) entry which is preliminary data.</text>
</comment>
<dbReference type="Proteomes" id="UP000451233">
    <property type="component" value="Unassembled WGS sequence"/>
</dbReference>
<feature type="chain" id="PRO_5029512996" description="Translation initiation factor IF-2" evidence="2">
    <location>
        <begin position="21"/>
        <end position="138"/>
    </location>
</feature>
<keyword evidence="4" id="KW-1185">Reference proteome</keyword>
<evidence type="ECO:0000313" key="4">
    <source>
        <dbReference type="Proteomes" id="UP000451233"/>
    </source>
</evidence>
<feature type="compositionally biased region" description="Basic and acidic residues" evidence="1">
    <location>
        <begin position="49"/>
        <end position="79"/>
    </location>
</feature>
<feature type="compositionally biased region" description="Polar residues" evidence="1">
    <location>
        <begin position="119"/>
        <end position="138"/>
    </location>
</feature>
<keyword evidence="2" id="KW-0732">Signal</keyword>
<proteinExistence type="predicted"/>
<evidence type="ECO:0008006" key="5">
    <source>
        <dbReference type="Google" id="ProtNLM"/>
    </source>
</evidence>
<sequence length="138" mass="14890">MRTPLLYIFLLALLPMVSAAKTVGIEGGGAVFAGRLIDTTMLASASDTTRSRTPDPRDEEKIKEIARPKRQFRPEKIDDQNSQGSRPGSPVPSTMPYPGQRPGTVQPGRQPGMNPGRQPVNNNGRPQTTTPGSSRRPG</sequence>
<reference evidence="3 4" key="1">
    <citation type="submission" date="2019-11" db="EMBL/GenBank/DDBJ databases">
        <title>Pedobacter sp. HMF7056 Genome sequencing and assembly.</title>
        <authorList>
            <person name="Kang H."/>
            <person name="Kim H."/>
            <person name="Joh K."/>
        </authorList>
    </citation>
    <scope>NUCLEOTIDE SEQUENCE [LARGE SCALE GENOMIC DNA]</scope>
    <source>
        <strain evidence="3 4">HMF7056</strain>
    </source>
</reference>
<name>A0A7K1XUF4_9SPHI</name>
<gene>
    <name evidence="3" type="ORF">GS398_04995</name>
</gene>
<evidence type="ECO:0000256" key="2">
    <source>
        <dbReference type="SAM" id="SignalP"/>
    </source>
</evidence>
<protein>
    <recommendedName>
        <fullName evidence="5">Translation initiation factor IF-2</fullName>
    </recommendedName>
</protein>
<evidence type="ECO:0000313" key="3">
    <source>
        <dbReference type="EMBL" id="MXV14645.1"/>
    </source>
</evidence>
<feature type="signal peptide" evidence="2">
    <location>
        <begin position="1"/>
        <end position="20"/>
    </location>
</feature>
<dbReference type="EMBL" id="WVHS01000001">
    <property type="protein sequence ID" value="MXV14645.1"/>
    <property type="molecule type" value="Genomic_DNA"/>
</dbReference>
<feature type="region of interest" description="Disordered" evidence="1">
    <location>
        <begin position="41"/>
        <end position="138"/>
    </location>
</feature>
<evidence type="ECO:0000256" key="1">
    <source>
        <dbReference type="SAM" id="MobiDB-lite"/>
    </source>
</evidence>
<accession>A0A7K1XUF4</accession>
<organism evidence="3 4">
    <name type="scientific">Hufsiella ginkgonis</name>
    <dbReference type="NCBI Taxonomy" id="2695274"/>
    <lineage>
        <taxon>Bacteria</taxon>
        <taxon>Pseudomonadati</taxon>
        <taxon>Bacteroidota</taxon>
        <taxon>Sphingobacteriia</taxon>
        <taxon>Sphingobacteriales</taxon>
        <taxon>Sphingobacteriaceae</taxon>
        <taxon>Hufsiella</taxon>
    </lineage>
</organism>
<dbReference type="AlphaFoldDB" id="A0A7K1XUF4"/>
<dbReference type="RefSeq" id="WP_160905604.1">
    <property type="nucleotide sequence ID" value="NZ_WVHS01000001.1"/>
</dbReference>